<keyword evidence="3" id="KW-0732">Signal</keyword>
<evidence type="ECO:0000256" key="1">
    <source>
        <dbReference type="SAM" id="Coils"/>
    </source>
</evidence>
<keyword evidence="1" id="KW-0175">Coiled coil</keyword>
<feature type="compositionally biased region" description="Basic and acidic residues" evidence="2">
    <location>
        <begin position="104"/>
        <end position="114"/>
    </location>
</feature>
<protein>
    <submittedName>
        <fullName evidence="4">Uncharacterized protein</fullName>
    </submittedName>
</protein>
<dbReference type="Proteomes" id="UP000611640">
    <property type="component" value="Chromosome"/>
</dbReference>
<proteinExistence type="predicted"/>
<feature type="signal peptide" evidence="3">
    <location>
        <begin position="1"/>
        <end position="28"/>
    </location>
</feature>
<dbReference type="KEGG" id="atl:Athai_40280"/>
<feature type="coiled-coil region" evidence="1">
    <location>
        <begin position="76"/>
        <end position="103"/>
    </location>
</feature>
<accession>A0A7R7DRF4</accession>
<sequence length="275" mass="29003">MNRARLRVVLAAVIACSPALFGASLASASPTSDTSSHEKPVAAHAAADTQQAATRPAIDLSGQQIQASGQRVSANIVRARQAAAQAEAAKKKAAEDAAAKKKAADAKKKADDAARKKKAAAASRSAKRCTAPARVVDLSTLQTQNARAIMRAGKKMHISRRGQIVALSTALQESQLRNYANVNLPASLRMAHQAVGSDHLSVGLFQQQPNWGSLNELMNPETSATKFYQALLRIPGWQNLPVTVAAQRVQVSAFPSAYADDEVRATAIVNALPCP</sequence>
<evidence type="ECO:0000313" key="4">
    <source>
        <dbReference type="EMBL" id="BCJ36525.1"/>
    </source>
</evidence>
<dbReference type="EMBL" id="AP023355">
    <property type="protein sequence ID" value="BCJ36525.1"/>
    <property type="molecule type" value="Genomic_DNA"/>
</dbReference>
<evidence type="ECO:0000256" key="3">
    <source>
        <dbReference type="SAM" id="SignalP"/>
    </source>
</evidence>
<keyword evidence="5" id="KW-1185">Reference proteome</keyword>
<feature type="region of interest" description="Disordered" evidence="2">
    <location>
        <begin position="26"/>
        <end position="55"/>
    </location>
</feature>
<evidence type="ECO:0000313" key="5">
    <source>
        <dbReference type="Proteomes" id="UP000611640"/>
    </source>
</evidence>
<organism evidence="4 5">
    <name type="scientific">Actinocatenispora thailandica</name>
    <dbReference type="NCBI Taxonomy" id="227318"/>
    <lineage>
        <taxon>Bacteria</taxon>
        <taxon>Bacillati</taxon>
        <taxon>Actinomycetota</taxon>
        <taxon>Actinomycetes</taxon>
        <taxon>Micromonosporales</taxon>
        <taxon>Micromonosporaceae</taxon>
        <taxon>Actinocatenispora</taxon>
    </lineage>
</organism>
<gene>
    <name evidence="4" type="ORF">Athai_40280</name>
</gene>
<dbReference type="RefSeq" id="WP_203962888.1">
    <property type="nucleotide sequence ID" value="NZ_AP023355.1"/>
</dbReference>
<dbReference type="AlphaFoldDB" id="A0A7R7DRF4"/>
<reference evidence="4 5" key="1">
    <citation type="submission" date="2020-08" db="EMBL/GenBank/DDBJ databases">
        <title>Whole genome shotgun sequence of Actinocatenispora thailandica NBRC 105041.</title>
        <authorList>
            <person name="Komaki H."/>
            <person name="Tamura T."/>
        </authorList>
    </citation>
    <scope>NUCLEOTIDE SEQUENCE [LARGE SCALE GENOMIC DNA]</scope>
    <source>
        <strain evidence="4 5">NBRC 105041</strain>
    </source>
</reference>
<feature type="chain" id="PRO_5031035467" evidence="3">
    <location>
        <begin position="29"/>
        <end position="275"/>
    </location>
</feature>
<evidence type="ECO:0000256" key="2">
    <source>
        <dbReference type="SAM" id="MobiDB-lite"/>
    </source>
</evidence>
<feature type="region of interest" description="Disordered" evidence="2">
    <location>
        <begin position="104"/>
        <end position="126"/>
    </location>
</feature>
<feature type="compositionally biased region" description="Low complexity" evidence="2">
    <location>
        <begin position="42"/>
        <end position="55"/>
    </location>
</feature>
<name>A0A7R7DRF4_9ACTN</name>